<dbReference type="EMBL" id="BLAL01000025">
    <property type="protein sequence ID" value="GES76689.1"/>
    <property type="molecule type" value="Genomic_DNA"/>
</dbReference>
<keyword evidence="1" id="KW-0472">Membrane</keyword>
<proteinExistence type="predicted"/>
<evidence type="ECO:0000256" key="1">
    <source>
        <dbReference type="SAM" id="Phobius"/>
    </source>
</evidence>
<keyword evidence="1" id="KW-1133">Transmembrane helix</keyword>
<organism evidence="2 3">
    <name type="scientific">Rhizophagus clarus</name>
    <dbReference type="NCBI Taxonomy" id="94130"/>
    <lineage>
        <taxon>Eukaryota</taxon>
        <taxon>Fungi</taxon>
        <taxon>Fungi incertae sedis</taxon>
        <taxon>Mucoromycota</taxon>
        <taxon>Glomeromycotina</taxon>
        <taxon>Glomeromycetes</taxon>
        <taxon>Glomerales</taxon>
        <taxon>Glomeraceae</taxon>
        <taxon>Rhizophagus</taxon>
    </lineage>
</organism>
<dbReference type="AlphaFoldDB" id="A0A8H3KXF4"/>
<feature type="transmembrane region" description="Helical" evidence="1">
    <location>
        <begin position="389"/>
        <end position="413"/>
    </location>
</feature>
<evidence type="ECO:0000313" key="2">
    <source>
        <dbReference type="EMBL" id="GES76689.1"/>
    </source>
</evidence>
<dbReference type="Proteomes" id="UP000615446">
    <property type="component" value="Unassembled WGS sequence"/>
</dbReference>
<name>A0A8H3KXF4_9GLOM</name>
<comment type="caution">
    <text evidence="2">The sequence shown here is derived from an EMBL/GenBank/DDBJ whole genome shotgun (WGS) entry which is preliminary data.</text>
</comment>
<gene>
    <name evidence="2" type="ORF">RCL2_000408600</name>
</gene>
<dbReference type="OrthoDB" id="2320353at2759"/>
<protein>
    <submittedName>
        <fullName evidence="2">Uncharacterized protein</fullName>
    </submittedName>
</protein>
<feature type="transmembrane region" description="Helical" evidence="1">
    <location>
        <begin position="348"/>
        <end position="368"/>
    </location>
</feature>
<reference evidence="2" key="1">
    <citation type="submission" date="2019-10" db="EMBL/GenBank/DDBJ databases">
        <title>Conservation and host-specific expression of non-tandemly repeated heterogenous ribosome RNA gene in arbuscular mycorrhizal fungi.</title>
        <authorList>
            <person name="Maeda T."/>
            <person name="Kobayashi Y."/>
            <person name="Nakagawa T."/>
            <person name="Ezawa T."/>
            <person name="Yamaguchi K."/>
            <person name="Bino T."/>
            <person name="Nishimoto Y."/>
            <person name="Shigenobu S."/>
            <person name="Kawaguchi M."/>
        </authorList>
    </citation>
    <scope>NUCLEOTIDE SEQUENCE</scope>
    <source>
        <strain evidence="2">HR1</strain>
    </source>
</reference>
<evidence type="ECO:0000313" key="3">
    <source>
        <dbReference type="Proteomes" id="UP000615446"/>
    </source>
</evidence>
<keyword evidence="1" id="KW-0812">Transmembrane</keyword>
<sequence length="659" mass="76533">MLIFKSEDDLTDSDEEVFELDSDFEEFTIRFSNALSEIITHEEKNDIEIEVYKGEYDSDIEAELEQVNVEHNFDNNQEEKDEIIPNDENEGPINQKYNALLSCVIIDNIHDQDAVQQANNDHLKLGVCDSHFLYDQNQIHDSKEKIFKEFTDAIVQHRRCIGCKKIYNFFSRGEGCRTHSLLINERNIQVPCNGAIHCNALRSSFISKPAFNEIKKLRFVCCAYKLHEEDITKGIKIIANWLINFSHTDEETKKEEILKSIVKVILPFIPTSTKTTSSTLDNFKSDETPSLFIIQILFLDTPISNSKESDDINCEKFGRKFGIKLWKSREVINKKKDSLNSPESLLEYFHAFPDFITAFFQGLLIEIFNRKLAISNRKRKQREQEKKTLPENTIIKIVTFFASVLVSIAFPLYGTWLTSMLSSLARKPKLLSSLHRLFTIWNVIRHSERHERNLENKRINKVIPTQRLYQESNIWNLAIIDNIDFKQKTFSFGNIYDATRDTSHATLRMVFQSKIPNSLASCQEEVIILDEETANIFGMNSTTKEALNRFQNVLERLLDIQKTNEKNIEYNRNFDAETIKKKILAEFEYGCKGPSPHVVILEPADSPNSDQAILEVANMYRADFNLQENRYLDIVADEAIFRWLMRCQAQFPQLRPLLG</sequence>
<accession>A0A8H3KXF4</accession>